<dbReference type="PROSITE" id="PS51819">
    <property type="entry name" value="VOC"/>
    <property type="match status" value="1"/>
</dbReference>
<dbReference type="Pfam" id="PF00903">
    <property type="entry name" value="Glyoxalase"/>
    <property type="match status" value="1"/>
</dbReference>
<dbReference type="GO" id="GO:0051213">
    <property type="term" value="F:dioxygenase activity"/>
    <property type="evidence" value="ECO:0007669"/>
    <property type="project" value="UniProtKB-KW"/>
</dbReference>
<dbReference type="SUPFAM" id="SSF54593">
    <property type="entry name" value="Glyoxalase/Bleomycin resistance protein/Dihydroxybiphenyl dioxygenase"/>
    <property type="match status" value="1"/>
</dbReference>
<keyword evidence="4 8" id="KW-0058">Aromatic hydrocarbons catabolism</keyword>
<dbReference type="STRING" id="444597.BST26_17495"/>
<organism evidence="9 10">
    <name type="scientific">Mycolicibacterium insubricum</name>
    <dbReference type="NCBI Taxonomy" id="444597"/>
    <lineage>
        <taxon>Bacteria</taxon>
        <taxon>Bacillati</taxon>
        <taxon>Actinomycetota</taxon>
        <taxon>Actinomycetes</taxon>
        <taxon>Mycobacteriales</taxon>
        <taxon>Mycobacteriaceae</taxon>
        <taxon>Mycolicibacterium</taxon>
    </lineage>
</organism>
<evidence type="ECO:0000256" key="5">
    <source>
        <dbReference type="ARBA" id="ARBA00022964"/>
    </source>
</evidence>
<dbReference type="RefSeq" id="WP_083032767.1">
    <property type="nucleotide sequence ID" value="NZ_AP022618.1"/>
</dbReference>
<dbReference type="Gene3D" id="3.10.180.10">
    <property type="entry name" value="2,3-Dihydroxybiphenyl 1,2-Dioxygenase, domain 1"/>
    <property type="match status" value="1"/>
</dbReference>
<dbReference type="AlphaFoldDB" id="A0A1X0D1B2"/>
<reference evidence="9 10" key="1">
    <citation type="submission" date="2016-12" db="EMBL/GenBank/DDBJ databases">
        <title>The new phylogeny of genus Mycobacterium.</title>
        <authorList>
            <person name="Tortoli E."/>
            <person name="Trovato A."/>
            <person name="Cirillo D.M."/>
        </authorList>
    </citation>
    <scope>NUCLEOTIDE SEQUENCE [LARGE SCALE GENOMIC DNA]</scope>
    <source>
        <strain evidence="9 10">DSM 45130</strain>
    </source>
</reference>
<evidence type="ECO:0000256" key="4">
    <source>
        <dbReference type="ARBA" id="ARBA00022797"/>
    </source>
</evidence>
<evidence type="ECO:0000256" key="2">
    <source>
        <dbReference type="ARBA" id="ARBA00008784"/>
    </source>
</evidence>
<dbReference type="OrthoDB" id="9804907at2"/>
<keyword evidence="10" id="KW-1185">Reference proteome</keyword>
<proteinExistence type="inferred from homology"/>
<comment type="caution">
    <text evidence="9">The sequence shown here is derived from an EMBL/GenBank/DDBJ whole genome shotgun (WGS) entry which is preliminary data.</text>
</comment>
<name>A0A1X0D1B2_9MYCO</name>
<keyword evidence="5 8" id="KW-0223">Dioxygenase</keyword>
<evidence type="ECO:0000313" key="10">
    <source>
        <dbReference type="Proteomes" id="UP000192801"/>
    </source>
</evidence>
<sequence>MTVRPRLAHFVLQTTQLPTMRDWYLNVLGAHAVYENASMCFLTFDEEHHRVALLGLPPGVLTERTPLTIGMAHSAFTFPNLGDLLDKYLELQSLGIHPRVPVQHGLTTSIYYRDPDGNMVELQIDNFDTPEQATDYMNGPEYAADPIGPSFDVDELIRAYRSGTPEPELTTRAWAKTTAQVNPFELLTTV</sequence>
<accession>A0A1X0D1B2</accession>
<evidence type="ECO:0000256" key="8">
    <source>
        <dbReference type="RuleBase" id="RU000683"/>
    </source>
</evidence>
<evidence type="ECO:0000256" key="3">
    <source>
        <dbReference type="ARBA" id="ARBA00022723"/>
    </source>
</evidence>
<dbReference type="InterPro" id="IPR000486">
    <property type="entry name" value="Xdiol_ring_cleave_dOase_1/2"/>
</dbReference>
<dbReference type="Proteomes" id="UP000192801">
    <property type="component" value="Unassembled WGS sequence"/>
</dbReference>
<dbReference type="InterPro" id="IPR004360">
    <property type="entry name" value="Glyas_Fos-R_dOase_dom"/>
</dbReference>
<keyword evidence="7 8" id="KW-0408">Iron</keyword>
<dbReference type="InterPro" id="IPR029068">
    <property type="entry name" value="Glyas_Bleomycin-R_OHBP_Dase"/>
</dbReference>
<keyword evidence="3" id="KW-0479">Metal-binding</keyword>
<protein>
    <submittedName>
        <fullName evidence="9">Biphenyl 2,3-dioxygenase</fullName>
    </submittedName>
</protein>
<evidence type="ECO:0000313" key="9">
    <source>
        <dbReference type="EMBL" id="ORA66138.1"/>
    </source>
</evidence>
<evidence type="ECO:0000256" key="7">
    <source>
        <dbReference type="ARBA" id="ARBA00023004"/>
    </source>
</evidence>
<dbReference type="EMBL" id="MVHS01000053">
    <property type="protein sequence ID" value="ORA66138.1"/>
    <property type="molecule type" value="Genomic_DNA"/>
</dbReference>
<evidence type="ECO:0000256" key="6">
    <source>
        <dbReference type="ARBA" id="ARBA00023002"/>
    </source>
</evidence>
<keyword evidence="6 8" id="KW-0560">Oxidoreductase</keyword>
<evidence type="ECO:0000256" key="1">
    <source>
        <dbReference type="ARBA" id="ARBA00001954"/>
    </source>
</evidence>
<dbReference type="InterPro" id="IPR037523">
    <property type="entry name" value="VOC_core"/>
</dbReference>
<comment type="similarity">
    <text evidence="2 8">Belongs to the extradiol ring-cleavage dioxygenase family.</text>
</comment>
<comment type="cofactor">
    <cofactor evidence="1 8">
        <name>Fe(2+)</name>
        <dbReference type="ChEBI" id="CHEBI:29033"/>
    </cofactor>
</comment>
<dbReference type="CDD" id="cd08348">
    <property type="entry name" value="BphC2-C3-RGP6_C_like"/>
    <property type="match status" value="1"/>
</dbReference>
<dbReference type="PROSITE" id="PS00082">
    <property type="entry name" value="EXTRADIOL_DIOXYGENAS"/>
    <property type="match status" value="1"/>
</dbReference>
<dbReference type="GO" id="GO:0008198">
    <property type="term" value="F:ferrous iron binding"/>
    <property type="evidence" value="ECO:0007669"/>
    <property type="project" value="InterPro"/>
</dbReference>
<gene>
    <name evidence="9" type="ORF">BST26_17495</name>
</gene>